<evidence type="ECO:0000313" key="1">
    <source>
        <dbReference type="EMBL" id="KAF0028802.1"/>
    </source>
</evidence>
<gene>
    <name evidence="1" type="ORF">F2P81_017907</name>
</gene>
<protein>
    <submittedName>
        <fullName evidence="1">Uncharacterized protein</fullName>
    </submittedName>
</protein>
<dbReference type="AlphaFoldDB" id="A0A6A4SE30"/>
<reference evidence="1 2" key="1">
    <citation type="submission" date="2019-06" db="EMBL/GenBank/DDBJ databases">
        <title>Draft genomes of female and male turbot (Scophthalmus maximus).</title>
        <authorList>
            <person name="Xu H."/>
            <person name="Xu X.-W."/>
            <person name="Shao C."/>
            <person name="Chen S."/>
        </authorList>
    </citation>
    <scope>NUCLEOTIDE SEQUENCE [LARGE SCALE GENOMIC DNA]</scope>
    <source>
        <strain evidence="1">Ysfricsl-2016a</strain>
        <tissue evidence="1">Blood</tissue>
    </source>
</reference>
<proteinExistence type="predicted"/>
<accession>A0A6A4SE30</accession>
<dbReference type="Proteomes" id="UP000438429">
    <property type="component" value="Unassembled WGS sequence"/>
</dbReference>
<dbReference type="EMBL" id="VEVO01000016">
    <property type="protein sequence ID" value="KAF0028802.1"/>
    <property type="molecule type" value="Genomic_DNA"/>
</dbReference>
<name>A0A6A4SE30_SCOMX</name>
<comment type="caution">
    <text evidence="1">The sequence shown here is derived from an EMBL/GenBank/DDBJ whole genome shotgun (WGS) entry which is preliminary data.</text>
</comment>
<evidence type="ECO:0000313" key="2">
    <source>
        <dbReference type="Proteomes" id="UP000438429"/>
    </source>
</evidence>
<organism evidence="1 2">
    <name type="scientific">Scophthalmus maximus</name>
    <name type="common">Turbot</name>
    <name type="synonym">Psetta maxima</name>
    <dbReference type="NCBI Taxonomy" id="52904"/>
    <lineage>
        <taxon>Eukaryota</taxon>
        <taxon>Metazoa</taxon>
        <taxon>Chordata</taxon>
        <taxon>Craniata</taxon>
        <taxon>Vertebrata</taxon>
        <taxon>Euteleostomi</taxon>
        <taxon>Actinopterygii</taxon>
        <taxon>Neopterygii</taxon>
        <taxon>Teleostei</taxon>
        <taxon>Neoteleostei</taxon>
        <taxon>Acanthomorphata</taxon>
        <taxon>Carangaria</taxon>
        <taxon>Pleuronectiformes</taxon>
        <taxon>Pleuronectoidei</taxon>
        <taxon>Scophthalmidae</taxon>
        <taxon>Scophthalmus</taxon>
    </lineage>
</organism>
<sequence>MYYLATRRRALGRRASILALYFILVTRKSPDRKQEVSTRIKCKKFTFCLRLEEAKAPMGRKIVANAENKAAEPRQRSRTDAASFFLVDTKHGAGDCFLRLSFYRCSLSDANS</sequence>